<name>G0UB30_TRYVY</name>
<evidence type="ECO:0000313" key="1">
    <source>
        <dbReference type="EMBL" id="CCC53017.1"/>
    </source>
</evidence>
<protein>
    <submittedName>
        <fullName evidence="1">Uncharacterized protein</fullName>
    </submittedName>
</protein>
<gene>
    <name evidence="1" type="ORF">TVY486_1105010</name>
</gene>
<sequence length="185" mass="20456">MCSSLVNEEREKRDEVPLLYGVDVNVLCTHAVGVGCGWRRSPRATAPSVPLPCVCCLFSTFPCSYPPPQLSSFTAPFSGAHYGVSPISYQLSSHSGGFIPHCCCGAYHRLRVYFHIPAYLIPHICLSFLLPSLPFPSLFTNNDKSTEYTCHHPVGSHVAFHMHSLILIWLQRFIITPFCSLVGTA</sequence>
<dbReference type="VEuPathDB" id="TriTrypDB:TvY486_1105010"/>
<dbReference type="AlphaFoldDB" id="G0UB30"/>
<organism evidence="1">
    <name type="scientific">Trypanosoma vivax (strain Y486)</name>
    <dbReference type="NCBI Taxonomy" id="1055687"/>
    <lineage>
        <taxon>Eukaryota</taxon>
        <taxon>Discoba</taxon>
        <taxon>Euglenozoa</taxon>
        <taxon>Kinetoplastea</taxon>
        <taxon>Metakinetoplastina</taxon>
        <taxon>Trypanosomatida</taxon>
        <taxon>Trypanosomatidae</taxon>
        <taxon>Trypanosoma</taxon>
        <taxon>Duttonella</taxon>
    </lineage>
</organism>
<reference evidence="1" key="1">
    <citation type="journal article" date="2012" name="Proc. Natl. Acad. Sci. U.S.A.">
        <title>Antigenic diversity is generated by distinct evolutionary mechanisms in African trypanosome species.</title>
        <authorList>
            <person name="Jackson A.P."/>
            <person name="Berry A."/>
            <person name="Aslett M."/>
            <person name="Allison H.C."/>
            <person name="Burton P."/>
            <person name="Vavrova-Anderson J."/>
            <person name="Brown R."/>
            <person name="Browne H."/>
            <person name="Corton N."/>
            <person name="Hauser H."/>
            <person name="Gamble J."/>
            <person name="Gilderthorp R."/>
            <person name="Marcello L."/>
            <person name="McQuillan J."/>
            <person name="Otto T.D."/>
            <person name="Quail M.A."/>
            <person name="Sanders M.J."/>
            <person name="van Tonder A."/>
            <person name="Ginger M.L."/>
            <person name="Field M.C."/>
            <person name="Barry J.D."/>
            <person name="Hertz-Fowler C."/>
            <person name="Berriman M."/>
        </authorList>
    </citation>
    <scope>NUCLEOTIDE SEQUENCE</scope>
    <source>
        <strain evidence="1">Y486</strain>
    </source>
</reference>
<dbReference type="EMBL" id="HE573027">
    <property type="protein sequence ID" value="CCC53017.1"/>
    <property type="molecule type" value="Genomic_DNA"/>
</dbReference>
<proteinExistence type="predicted"/>
<accession>G0UB30</accession>